<organism evidence="2 3">
    <name type="scientific">Eumeta variegata</name>
    <name type="common">Bagworm moth</name>
    <name type="synonym">Eumeta japonica</name>
    <dbReference type="NCBI Taxonomy" id="151549"/>
    <lineage>
        <taxon>Eukaryota</taxon>
        <taxon>Metazoa</taxon>
        <taxon>Ecdysozoa</taxon>
        <taxon>Arthropoda</taxon>
        <taxon>Hexapoda</taxon>
        <taxon>Insecta</taxon>
        <taxon>Pterygota</taxon>
        <taxon>Neoptera</taxon>
        <taxon>Endopterygota</taxon>
        <taxon>Lepidoptera</taxon>
        <taxon>Glossata</taxon>
        <taxon>Ditrysia</taxon>
        <taxon>Tineoidea</taxon>
        <taxon>Psychidae</taxon>
        <taxon>Oiketicinae</taxon>
        <taxon>Eumeta</taxon>
    </lineage>
</organism>
<evidence type="ECO:0000313" key="3">
    <source>
        <dbReference type="Proteomes" id="UP000299102"/>
    </source>
</evidence>
<dbReference type="EMBL" id="BGZK01000963">
    <property type="protein sequence ID" value="GBP66609.1"/>
    <property type="molecule type" value="Genomic_DNA"/>
</dbReference>
<evidence type="ECO:0000313" key="2">
    <source>
        <dbReference type="EMBL" id="GBP66609.1"/>
    </source>
</evidence>
<protein>
    <submittedName>
        <fullName evidence="2">Uncharacterized protein</fullName>
    </submittedName>
</protein>
<keyword evidence="3" id="KW-1185">Reference proteome</keyword>
<feature type="region of interest" description="Disordered" evidence="1">
    <location>
        <begin position="1"/>
        <end position="22"/>
    </location>
</feature>
<gene>
    <name evidence="2" type="ORF">EVAR_50434_1</name>
</gene>
<dbReference type="AlphaFoldDB" id="A0A4C1XWG4"/>
<accession>A0A4C1XWG4</accession>
<reference evidence="2 3" key="1">
    <citation type="journal article" date="2019" name="Commun. Biol.">
        <title>The bagworm genome reveals a unique fibroin gene that provides high tensile strength.</title>
        <authorList>
            <person name="Kono N."/>
            <person name="Nakamura H."/>
            <person name="Ohtoshi R."/>
            <person name="Tomita M."/>
            <person name="Numata K."/>
            <person name="Arakawa K."/>
        </authorList>
    </citation>
    <scope>NUCLEOTIDE SEQUENCE [LARGE SCALE GENOMIC DNA]</scope>
</reference>
<name>A0A4C1XWG4_EUMVA</name>
<evidence type="ECO:0000256" key="1">
    <source>
        <dbReference type="SAM" id="MobiDB-lite"/>
    </source>
</evidence>
<proteinExistence type="predicted"/>
<sequence>MLGELRISTRPRHSAASREQVTSLCRAPLHPDPHYYSGGAAGLRARRAREKKCAPAFWRSGSLECPGGVVPIRTNRVSTED</sequence>
<dbReference type="Proteomes" id="UP000299102">
    <property type="component" value="Unassembled WGS sequence"/>
</dbReference>
<comment type="caution">
    <text evidence="2">The sequence shown here is derived from an EMBL/GenBank/DDBJ whole genome shotgun (WGS) entry which is preliminary data.</text>
</comment>